<dbReference type="Pfam" id="PF04675">
    <property type="entry name" value="DNA_ligase_A_N"/>
    <property type="match status" value="1"/>
</dbReference>
<dbReference type="InterPro" id="IPR016059">
    <property type="entry name" value="DNA_ligase_ATP-dep_CS"/>
</dbReference>
<keyword evidence="19" id="KW-1185">Reference proteome</keyword>
<dbReference type="RefSeq" id="WP_310925660.1">
    <property type="nucleotide sequence ID" value="NZ_JAMQOP010000004.1"/>
</dbReference>
<comment type="cofactor">
    <cofactor evidence="14">
        <name>Mg(2+)</name>
        <dbReference type="ChEBI" id="CHEBI:18420"/>
    </cofactor>
</comment>
<organism evidence="18 19">
    <name type="scientific">Halogeometricum salsisoli</name>
    <dbReference type="NCBI Taxonomy" id="2950536"/>
    <lineage>
        <taxon>Archaea</taxon>
        <taxon>Methanobacteriati</taxon>
        <taxon>Methanobacteriota</taxon>
        <taxon>Stenosarchaea group</taxon>
        <taxon>Halobacteria</taxon>
        <taxon>Halobacteriales</taxon>
        <taxon>Haloferacaceae</taxon>
        <taxon>Halogeometricum</taxon>
    </lineage>
</organism>
<gene>
    <name evidence="14" type="primary">lig</name>
    <name evidence="18" type="ORF">NDI76_18510</name>
</gene>
<evidence type="ECO:0000256" key="2">
    <source>
        <dbReference type="ARBA" id="ARBA00013308"/>
    </source>
</evidence>
<evidence type="ECO:0000256" key="9">
    <source>
        <dbReference type="ARBA" id="ARBA00022840"/>
    </source>
</evidence>
<keyword evidence="3 14" id="KW-0436">Ligase</keyword>
<comment type="catalytic activity">
    <reaction evidence="14">
        <text>ATP + (deoxyribonucleotide)n-3'-hydroxyl + 5'-phospho-(deoxyribonucleotide)m = (deoxyribonucleotide)n+m + AMP + diphosphate.</text>
        <dbReference type="EC" id="6.5.1.1"/>
    </reaction>
</comment>
<evidence type="ECO:0000256" key="3">
    <source>
        <dbReference type="ARBA" id="ARBA00022598"/>
    </source>
</evidence>
<dbReference type="Pfam" id="PF04679">
    <property type="entry name" value="DNA_ligase_A_C"/>
    <property type="match status" value="1"/>
</dbReference>
<keyword evidence="9 14" id="KW-0067">ATP-binding</keyword>
<feature type="binding site" evidence="14">
    <location>
        <position position="352"/>
    </location>
    <ligand>
        <name>ATP</name>
        <dbReference type="ChEBI" id="CHEBI:30616"/>
    </ligand>
</feature>
<feature type="binding site" evidence="14">
    <location>
        <position position="254"/>
    </location>
    <ligand>
        <name>ATP</name>
        <dbReference type="ChEBI" id="CHEBI:30616"/>
    </ligand>
</feature>
<feature type="region of interest" description="Disordered" evidence="16">
    <location>
        <begin position="384"/>
        <end position="406"/>
    </location>
</feature>
<feature type="binding site" evidence="14">
    <location>
        <position position="276"/>
    </location>
    <ligand>
        <name>ATP</name>
        <dbReference type="ChEBI" id="CHEBI:30616"/>
    </ligand>
</feature>
<sequence>MEYAALVDVYDRLAATASNNEKRDILAETFAGAGDLLPRLVVLARGRLFPAYDRGELGVSSSLTLEAVLAATGAAEDAVRERWRETGDLGDAAAWAVDNGGQQTLFSRDLTVERVHDDLRGLADFEGEGSQGRRVDALAGLVSDATADEARYVVRTALGHLRVGVGEGTIRDALAVAFLDDGGESVDAVERAYQVTNDFGVVAETARGGGVEALRELDVELFRPIQLMLAEKAETLAEGLADAAGDGGEAVHCEYKYDGIRVQIHVDGDEVRLFTRRLEEVTLQFPDVVRAVREGVAADRAIFDGELVGYAPETIREKSRSPVVFQTLSRRVKRESDIEAMVGEIPVVVHLFDCLYDGETTLDRPASERLERLGAAFSSVAPDPEGGVAGLERATSASASSEDPDSAATLYEEALERGHEGLMMKNATAAYQPGRRVGRMLKLKPTMEPLDLVVTRAKYSEGRRSEWLGRLYLACYDPESDELLEVGRLSTGYTDEELADLTEELEARIVNREGRLVELEPEVVLEVAYEEIQSSSEYDSGYALRFPRFLNVRADLGRTDADTIERVESLFDSQ</sequence>
<evidence type="ECO:0000256" key="13">
    <source>
        <dbReference type="ARBA" id="ARBA00023306"/>
    </source>
</evidence>
<dbReference type="PROSITE" id="PS00333">
    <property type="entry name" value="DNA_LIGASE_A2"/>
    <property type="match status" value="1"/>
</dbReference>
<dbReference type="Pfam" id="PF01068">
    <property type="entry name" value="DNA_ligase_A_M"/>
    <property type="match status" value="1"/>
</dbReference>
<name>A0ABU2GIW3_9EURY</name>
<evidence type="ECO:0000256" key="14">
    <source>
        <dbReference type="HAMAP-Rule" id="MF_00407"/>
    </source>
</evidence>
<dbReference type="GO" id="GO:0003910">
    <property type="term" value="F:DNA ligase (ATP) activity"/>
    <property type="evidence" value="ECO:0007669"/>
    <property type="project" value="UniProtKB-EC"/>
</dbReference>
<evidence type="ECO:0000256" key="6">
    <source>
        <dbReference type="ARBA" id="ARBA00022723"/>
    </source>
</evidence>
<feature type="binding site" evidence="14">
    <location>
        <position position="306"/>
    </location>
    <ligand>
        <name>ATP</name>
        <dbReference type="ChEBI" id="CHEBI:30616"/>
    </ligand>
</feature>
<evidence type="ECO:0000256" key="15">
    <source>
        <dbReference type="RuleBase" id="RU004196"/>
    </source>
</evidence>
<feature type="binding site" evidence="14">
    <location>
        <position position="436"/>
    </location>
    <ligand>
        <name>ATP</name>
        <dbReference type="ChEBI" id="CHEBI:30616"/>
    </ligand>
</feature>
<evidence type="ECO:0000256" key="5">
    <source>
        <dbReference type="ARBA" id="ARBA00022705"/>
    </source>
</evidence>
<evidence type="ECO:0000256" key="8">
    <source>
        <dbReference type="ARBA" id="ARBA00022763"/>
    </source>
</evidence>
<dbReference type="PANTHER" id="PTHR45674">
    <property type="entry name" value="DNA LIGASE 1/3 FAMILY MEMBER"/>
    <property type="match status" value="1"/>
</dbReference>
<dbReference type="SUPFAM" id="SSF56091">
    <property type="entry name" value="DNA ligase/mRNA capping enzyme, catalytic domain"/>
    <property type="match status" value="1"/>
</dbReference>
<dbReference type="InterPro" id="IPR022865">
    <property type="entry name" value="DNA_ligae_ATP-dep_bac/arc"/>
</dbReference>
<dbReference type="InterPro" id="IPR000977">
    <property type="entry name" value="DNA_ligase_ATP-dep"/>
</dbReference>
<dbReference type="PANTHER" id="PTHR45674:SF7">
    <property type="entry name" value="DNA LIGASE"/>
    <property type="match status" value="1"/>
</dbReference>
<proteinExistence type="inferred from homology"/>
<dbReference type="Gene3D" id="3.30.470.30">
    <property type="entry name" value="DNA ligase/mRNA capping enzyme"/>
    <property type="match status" value="1"/>
</dbReference>
<evidence type="ECO:0000256" key="11">
    <source>
        <dbReference type="ARBA" id="ARBA00023172"/>
    </source>
</evidence>
<accession>A0ABU2GIW3</accession>
<dbReference type="HAMAP" id="MF_00407">
    <property type="entry name" value="DNA_ligase"/>
    <property type="match status" value="1"/>
</dbReference>
<keyword evidence="6 14" id="KW-0479">Metal-binding</keyword>
<keyword evidence="13 14" id="KW-0131">Cell cycle</keyword>
<evidence type="ECO:0000256" key="12">
    <source>
        <dbReference type="ARBA" id="ARBA00023204"/>
    </source>
</evidence>
<keyword evidence="8 14" id="KW-0227">DNA damage</keyword>
<keyword evidence="4 14" id="KW-0132">Cell division</keyword>
<keyword evidence="10 14" id="KW-0460">Magnesium</keyword>
<dbReference type="Gene3D" id="1.10.3260.10">
    <property type="entry name" value="DNA ligase, ATP-dependent, N-terminal domain"/>
    <property type="match status" value="1"/>
</dbReference>
<dbReference type="InterPro" id="IPR012309">
    <property type="entry name" value="DNA_ligase_ATP-dep_C"/>
</dbReference>
<feature type="active site" description="N6-AMP-lysine intermediate" evidence="14">
    <location>
        <position position="256"/>
    </location>
</feature>
<feature type="binding site" evidence="14">
    <location>
        <position position="442"/>
    </location>
    <ligand>
        <name>ATP</name>
        <dbReference type="ChEBI" id="CHEBI:30616"/>
    </ligand>
</feature>
<evidence type="ECO:0000259" key="17">
    <source>
        <dbReference type="PROSITE" id="PS50160"/>
    </source>
</evidence>
<dbReference type="SUPFAM" id="SSF50249">
    <property type="entry name" value="Nucleic acid-binding proteins"/>
    <property type="match status" value="1"/>
</dbReference>
<dbReference type="InterPro" id="IPR050191">
    <property type="entry name" value="ATP-dep_DNA_ligase"/>
</dbReference>
<comment type="caution">
    <text evidence="18">The sequence shown here is derived from an EMBL/GenBank/DDBJ whole genome shotgun (WGS) entry which is preliminary data.</text>
</comment>
<dbReference type="Gene3D" id="2.40.50.140">
    <property type="entry name" value="Nucleic acid-binding proteins"/>
    <property type="match status" value="1"/>
</dbReference>
<evidence type="ECO:0000256" key="7">
    <source>
        <dbReference type="ARBA" id="ARBA00022741"/>
    </source>
</evidence>
<keyword evidence="5 14" id="KW-0235">DNA replication</keyword>
<dbReference type="EC" id="6.5.1.1" evidence="14"/>
<feature type="domain" description="ATP-dependent DNA ligase family profile" evidence="17">
    <location>
        <begin position="340"/>
        <end position="477"/>
    </location>
</feature>
<dbReference type="NCBIfam" id="TIGR00574">
    <property type="entry name" value="dnl1"/>
    <property type="match status" value="1"/>
</dbReference>
<dbReference type="InterPro" id="IPR012310">
    <property type="entry name" value="DNA_ligase_ATP-dep_cent"/>
</dbReference>
<dbReference type="InterPro" id="IPR012340">
    <property type="entry name" value="NA-bd_OB-fold"/>
</dbReference>
<dbReference type="SUPFAM" id="SSF117018">
    <property type="entry name" value="ATP-dependent DNA ligase DNA-binding domain"/>
    <property type="match status" value="1"/>
</dbReference>
<keyword evidence="12 14" id="KW-0234">DNA repair</keyword>
<feature type="compositionally biased region" description="Low complexity" evidence="16">
    <location>
        <begin position="394"/>
        <end position="406"/>
    </location>
</feature>
<evidence type="ECO:0000256" key="4">
    <source>
        <dbReference type="ARBA" id="ARBA00022618"/>
    </source>
</evidence>
<evidence type="ECO:0000256" key="1">
    <source>
        <dbReference type="ARBA" id="ARBA00007572"/>
    </source>
</evidence>
<dbReference type="InterPro" id="IPR012308">
    <property type="entry name" value="DNA_ligase_ATP-dep_N"/>
</dbReference>
<keyword evidence="7 14" id="KW-0547">Nucleotide-binding</keyword>
<dbReference type="PROSITE" id="PS50160">
    <property type="entry name" value="DNA_LIGASE_A3"/>
    <property type="match status" value="1"/>
</dbReference>
<evidence type="ECO:0000256" key="16">
    <source>
        <dbReference type="SAM" id="MobiDB-lite"/>
    </source>
</evidence>
<keyword evidence="11 14" id="KW-0233">DNA recombination</keyword>
<protein>
    <recommendedName>
        <fullName evidence="2 14">DNA ligase</fullName>
        <ecNumber evidence="14">6.5.1.1</ecNumber>
    </recommendedName>
    <alternativeName>
        <fullName evidence="14">Polydeoxyribonucleotide synthase [ATP]</fullName>
    </alternativeName>
</protein>
<evidence type="ECO:0000313" key="18">
    <source>
        <dbReference type="EMBL" id="MDS0300745.1"/>
    </source>
</evidence>
<dbReference type="CDD" id="cd07901">
    <property type="entry name" value="Adenylation_DNA_ligase_Arch_LigB"/>
    <property type="match status" value="1"/>
</dbReference>
<comment type="function">
    <text evidence="14">DNA ligase that seals nicks in double-stranded DNA during DNA replication, DNA recombination and DNA repair.</text>
</comment>
<dbReference type="InterPro" id="IPR036599">
    <property type="entry name" value="DNA_ligase_N_sf"/>
</dbReference>
<dbReference type="EMBL" id="JAMQOP010000004">
    <property type="protein sequence ID" value="MDS0300745.1"/>
    <property type="molecule type" value="Genomic_DNA"/>
</dbReference>
<evidence type="ECO:0000256" key="10">
    <source>
        <dbReference type="ARBA" id="ARBA00022842"/>
    </source>
</evidence>
<evidence type="ECO:0000313" key="19">
    <source>
        <dbReference type="Proteomes" id="UP001257060"/>
    </source>
</evidence>
<comment type="similarity">
    <text evidence="1 14 15">Belongs to the ATP-dependent DNA ligase family.</text>
</comment>
<dbReference type="Proteomes" id="UP001257060">
    <property type="component" value="Unassembled WGS sequence"/>
</dbReference>
<feature type="binding site" evidence="14">
    <location>
        <position position="261"/>
    </location>
    <ligand>
        <name>ATP</name>
        <dbReference type="ChEBI" id="CHEBI:30616"/>
    </ligand>
</feature>
<dbReference type="PROSITE" id="PS00697">
    <property type="entry name" value="DNA_LIGASE_A1"/>
    <property type="match status" value="1"/>
</dbReference>
<reference evidence="18 19" key="1">
    <citation type="submission" date="2022-06" db="EMBL/GenBank/DDBJ databases">
        <title>Halogeometricum sp. a new haloarchaeum isolate from saline soil.</title>
        <authorList>
            <person name="Strakova D."/>
            <person name="Galisteo C."/>
            <person name="Sanchez-Porro C."/>
            <person name="Ventosa A."/>
        </authorList>
    </citation>
    <scope>NUCLEOTIDE SEQUENCE [LARGE SCALE GENOMIC DNA]</scope>
    <source>
        <strain evidence="18 19">S1BR25-6</strain>
    </source>
</reference>